<dbReference type="EMBL" id="RFXN01000018">
    <property type="protein sequence ID" value="NBR93690.1"/>
    <property type="molecule type" value="Genomic_DNA"/>
</dbReference>
<sequence length="526" mass="56491">MAHVELDGARFRSWLHRAQMELARSRERLNRENLYPVADGDTGSNMEATLRASMAELAATVNEELATVVEVADAAAEGALRGAQGNSGVLLSQIFRGFADGLREDLPTAFALAYEYASRAVSDPHEGTILSVARAASQGAAQVNTVDHSSSEIALAAWKYARAAALDSAENPPSESSRGTIDAGAHGVELLYRALVAVLDGDRKDLEDLPNLQSKTFNSASSQPTVPVSDGKFEVMYELTNVSFEVIEELRKDLSKIGESLLIVGDSNFWKVHVHTDFADEALALGREIGQPNNICLTSLTGESCPRQRILITVANGRGFVELMEESGVTVINAFNSRRVVPEEWVQAAGDAREVLLIPHDLHGYESAIKAAETLHTGGAKAAVITSHSPLQALAAISTHSENLVEDFSGAVLMMETAATGTRSLTIATAPRDMERAGFPIKRGSVIALFDRQVISYGDDLVDVAYQALTSQIDSASHLITLVSGLEADDSVNELLTARINADFPELEVISYFGGQAWYPLLIGIE</sequence>
<evidence type="ECO:0000313" key="2">
    <source>
        <dbReference type="EMBL" id="NBR93690.1"/>
    </source>
</evidence>
<dbReference type="GO" id="GO:0004371">
    <property type="term" value="F:glycerone kinase activity"/>
    <property type="evidence" value="ECO:0007669"/>
    <property type="project" value="InterPro"/>
</dbReference>
<name>A0A965GC14_9PROT</name>
<evidence type="ECO:0000259" key="1">
    <source>
        <dbReference type="PROSITE" id="PS51480"/>
    </source>
</evidence>
<dbReference type="AlphaFoldDB" id="A0A965GC14"/>
<dbReference type="Gene3D" id="1.25.40.340">
    <property type="match status" value="1"/>
</dbReference>
<dbReference type="GO" id="GO:0006071">
    <property type="term" value="P:glycerol metabolic process"/>
    <property type="evidence" value="ECO:0007669"/>
    <property type="project" value="InterPro"/>
</dbReference>
<dbReference type="InterPro" id="IPR050270">
    <property type="entry name" value="DegV_domain_contain"/>
</dbReference>
<dbReference type="PROSITE" id="PS51480">
    <property type="entry name" value="DHAL"/>
    <property type="match status" value="1"/>
</dbReference>
<dbReference type="PANTHER" id="PTHR33434:SF4">
    <property type="entry name" value="PHOSPHATASE PROTEIN"/>
    <property type="match status" value="1"/>
</dbReference>
<dbReference type="InterPro" id="IPR036117">
    <property type="entry name" value="DhaL_dom_sf"/>
</dbReference>
<feature type="domain" description="DhaL" evidence="1">
    <location>
        <begin position="9"/>
        <end position="197"/>
    </location>
</feature>
<dbReference type="InterPro" id="IPR048394">
    <property type="entry name" value="FakA-like_M"/>
</dbReference>
<dbReference type="PANTHER" id="PTHR33434">
    <property type="entry name" value="DEGV DOMAIN-CONTAINING PROTEIN DR_1986-RELATED"/>
    <property type="match status" value="1"/>
</dbReference>
<proteinExistence type="predicted"/>
<dbReference type="Pfam" id="PF02734">
    <property type="entry name" value="Dak2"/>
    <property type="match status" value="1"/>
</dbReference>
<dbReference type="SMART" id="SM01120">
    <property type="entry name" value="Dak2"/>
    <property type="match status" value="1"/>
</dbReference>
<dbReference type="Proteomes" id="UP000740727">
    <property type="component" value="Unassembled WGS sequence"/>
</dbReference>
<dbReference type="SUPFAM" id="SSF101473">
    <property type="entry name" value="DhaL-like"/>
    <property type="match status" value="1"/>
</dbReference>
<dbReference type="Pfam" id="PF21645">
    <property type="entry name" value="FakA-like_M"/>
    <property type="match status" value="1"/>
</dbReference>
<dbReference type="InterPro" id="IPR033470">
    <property type="entry name" value="FakA-like_C"/>
</dbReference>
<organism evidence="2 3">
    <name type="scientific">Candidatus Fonsibacter lacus</name>
    <dbReference type="NCBI Taxonomy" id="2576439"/>
    <lineage>
        <taxon>Bacteria</taxon>
        <taxon>Pseudomonadati</taxon>
        <taxon>Pseudomonadota</taxon>
        <taxon>Alphaproteobacteria</taxon>
        <taxon>Candidatus Pelagibacterales</taxon>
        <taxon>Candidatus Pelagibacterales incertae sedis</taxon>
        <taxon>Candidatus Fonsibacter</taxon>
    </lineage>
</organism>
<evidence type="ECO:0000313" key="3">
    <source>
        <dbReference type="Proteomes" id="UP000740727"/>
    </source>
</evidence>
<dbReference type="InterPro" id="IPR004007">
    <property type="entry name" value="DhaL_dom"/>
</dbReference>
<comment type="caution">
    <text evidence="2">The sequence shown here is derived from an EMBL/GenBank/DDBJ whole genome shotgun (WGS) entry which is preliminary data.</text>
</comment>
<protein>
    <submittedName>
        <fullName evidence="2">DAK2 domain-containing protein</fullName>
    </submittedName>
</protein>
<dbReference type="SMART" id="SM01121">
    <property type="entry name" value="Dak1_2"/>
    <property type="match status" value="1"/>
</dbReference>
<gene>
    <name evidence="2" type="ORF">EBT44_02410</name>
</gene>
<accession>A0A965GC14</accession>
<dbReference type="Pfam" id="PF13684">
    <property type="entry name" value="FakA-like_C"/>
    <property type="match status" value="1"/>
</dbReference>
<reference evidence="2" key="1">
    <citation type="submission" date="2018-10" db="EMBL/GenBank/DDBJ databases">
        <title>Iterative Subtractive Binning of Freshwater Chronoseries Metagenomes Recovers Nearly Complete Genomes from over Four Hundred Novel Species.</title>
        <authorList>
            <person name="Rodriguez-R L.M."/>
            <person name="Tsementzi D."/>
            <person name="Luo C."/>
            <person name="Konstantinidis K.T."/>
        </authorList>
    </citation>
    <scope>NUCLEOTIDE SEQUENCE</scope>
    <source>
        <strain evidence="2">WB5_2A_028</strain>
    </source>
</reference>